<dbReference type="KEGG" id="hgn:E6W36_08700"/>
<dbReference type="EMBL" id="CP039704">
    <property type="protein sequence ID" value="QCI79592.1"/>
    <property type="molecule type" value="Genomic_DNA"/>
</dbReference>
<proteinExistence type="predicted"/>
<protein>
    <recommendedName>
        <fullName evidence="1">Amidohydrolase 3 domain-containing protein</fullName>
    </recommendedName>
</protein>
<dbReference type="Proteomes" id="UP000298714">
    <property type="component" value="Chromosome"/>
</dbReference>
<keyword evidence="3" id="KW-1185">Reference proteome</keyword>
<feature type="domain" description="Amidohydrolase 3" evidence="1">
    <location>
        <begin position="83"/>
        <end position="154"/>
    </location>
</feature>
<evidence type="ECO:0000313" key="3">
    <source>
        <dbReference type="Proteomes" id="UP000298714"/>
    </source>
</evidence>
<dbReference type="InterPro" id="IPR011059">
    <property type="entry name" value="Metal-dep_hydrolase_composite"/>
</dbReference>
<dbReference type="PANTHER" id="PTHR22642:SF2">
    <property type="entry name" value="PROTEIN LONG AFTER FAR-RED 3"/>
    <property type="match status" value="1"/>
</dbReference>
<evidence type="ECO:0000313" key="2">
    <source>
        <dbReference type="EMBL" id="QCI79592.1"/>
    </source>
</evidence>
<gene>
    <name evidence="2" type="ORF">E6W36_08700</name>
</gene>
<reference evidence="3" key="1">
    <citation type="submission" date="2019-04" db="EMBL/GenBank/DDBJ databases">
        <title>Complete genome sequence of Sphingomonas sp. W1-2-3.</title>
        <authorList>
            <person name="Im W.T."/>
        </authorList>
    </citation>
    <scope>NUCLEOTIDE SEQUENCE [LARGE SCALE GENOMIC DNA]</scope>
    <source>
        <strain evidence="3">W1-2-3</strain>
    </source>
</reference>
<dbReference type="AlphaFoldDB" id="A0A4D7CC29"/>
<dbReference type="SUPFAM" id="SSF51338">
    <property type="entry name" value="Composite domain of metallo-dependent hydrolases"/>
    <property type="match status" value="1"/>
</dbReference>
<dbReference type="PANTHER" id="PTHR22642">
    <property type="entry name" value="IMIDAZOLONEPROPIONASE"/>
    <property type="match status" value="1"/>
</dbReference>
<dbReference type="Pfam" id="PF07969">
    <property type="entry name" value="Amidohydro_3"/>
    <property type="match status" value="1"/>
</dbReference>
<dbReference type="Gene3D" id="2.30.40.10">
    <property type="entry name" value="Urease, subunit C, domain 1"/>
    <property type="match status" value="1"/>
</dbReference>
<evidence type="ECO:0000259" key="1">
    <source>
        <dbReference type="Pfam" id="PF07969"/>
    </source>
</evidence>
<accession>A0A4D7CC29</accession>
<dbReference type="GO" id="GO:0016810">
    <property type="term" value="F:hydrolase activity, acting on carbon-nitrogen (but not peptide) bonds"/>
    <property type="evidence" value="ECO:0007669"/>
    <property type="project" value="InterPro"/>
</dbReference>
<sequence length="158" mass="17070">MTLHALPPRGHRLHAALACDRRPAVRASTAWPGAAARSLCLAQPDRERRDGVRRIGCAGRSRRSAHRILCRLPPPRAGRYSGVRLGLDQTLSRAQALALFTRAAAYAVGREAEVGTLEPGKRADISAFSADFMTCAPADILKAQTVLTMIDGQALHRL</sequence>
<dbReference type="Gene3D" id="3.20.20.140">
    <property type="entry name" value="Metal-dependent hydrolases"/>
    <property type="match status" value="1"/>
</dbReference>
<dbReference type="InterPro" id="IPR013108">
    <property type="entry name" value="Amidohydro_3"/>
</dbReference>
<name>A0A4D7CC29_9SPHN</name>
<organism evidence="2 3">
    <name type="scientific">Hankyongella ginsenosidimutans</name>
    <dbReference type="NCBI Taxonomy" id="1763828"/>
    <lineage>
        <taxon>Bacteria</taxon>
        <taxon>Pseudomonadati</taxon>
        <taxon>Pseudomonadota</taxon>
        <taxon>Alphaproteobacteria</taxon>
        <taxon>Sphingomonadales</taxon>
        <taxon>Sphingomonadaceae</taxon>
        <taxon>Hankyongella</taxon>
    </lineage>
</organism>